<reference evidence="1 2" key="1">
    <citation type="submission" date="2019-01" db="EMBL/GenBank/DDBJ databases">
        <title>PMF-metabolizing Aryl O-demethylase.</title>
        <authorList>
            <person name="Kim M."/>
        </authorList>
    </citation>
    <scope>NUCLEOTIDE SEQUENCE [LARGE SCALE GENOMIC DNA]</scope>
    <source>
        <strain evidence="1 2">PMF1</strain>
    </source>
</reference>
<dbReference type="Proteomes" id="UP000289794">
    <property type="component" value="Chromosome"/>
</dbReference>
<name>A0A4P6M1Z1_9FIRM</name>
<organism evidence="1 2">
    <name type="scientific">Blautia producta</name>
    <dbReference type="NCBI Taxonomy" id="33035"/>
    <lineage>
        <taxon>Bacteria</taxon>
        <taxon>Bacillati</taxon>
        <taxon>Bacillota</taxon>
        <taxon>Clostridia</taxon>
        <taxon>Lachnospirales</taxon>
        <taxon>Lachnospiraceae</taxon>
        <taxon>Blautia</taxon>
    </lineage>
</organism>
<dbReference type="KEGG" id="bpro:PMF13cell1_04636"/>
<sequence>MTCGVIFYYLTVKLPSKIPNLPALKRGYQDKETRLDR</sequence>
<evidence type="ECO:0000313" key="2">
    <source>
        <dbReference type="Proteomes" id="UP000289794"/>
    </source>
</evidence>
<gene>
    <name evidence="1" type="ORF">PMF13cell1_04636</name>
</gene>
<accession>A0A4P6M1Z1</accession>
<dbReference type="EMBL" id="CP035945">
    <property type="protein sequence ID" value="QBE99064.1"/>
    <property type="molecule type" value="Genomic_DNA"/>
</dbReference>
<dbReference type="AlphaFoldDB" id="A0A4P6M1Z1"/>
<protein>
    <submittedName>
        <fullName evidence="1">Uncharacterized protein</fullName>
    </submittedName>
</protein>
<proteinExistence type="predicted"/>
<evidence type="ECO:0000313" key="1">
    <source>
        <dbReference type="EMBL" id="QBE99064.1"/>
    </source>
</evidence>